<dbReference type="InterPro" id="IPR017900">
    <property type="entry name" value="4Fe4S_Fe_S_CS"/>
</dbReference>
<dbReference type="GO" id="GO:0051539">
    <property type="term" value="F:4 iron, 4 sulfur cluster binding"/>
    <property type="evidence" value="ECO:0007669"/>
    <property type="project" value="UniProtKB-KW"/>
</dbReference>
<keyword evidence="8" id="KW-0472">Membrane</keyword>
<dbReference type="InterPro" id="IPR051684">
    <property type="entry name" value="Electron_Trans/Redox"/>
</dbReference>
<dbReference type="Proteomes" id="UP000254495">
    <property type="component" value="Unassembled WGS sequence"/>
</dbReference>
<dbReference type="AlphaFoldDB" id="A0A376VH61"/>
<dbReference type="PANTHER" id="PTHR30176:SF3">
    <property type="entry name" value="FERREDOXIN-TYPE PROTEIN NAPH"/>
    <property type="match status" value="1"/>
</dbReference>
<evidence type="ECO:0000256" key="8">
    <source>
        <dbReference type="SAM" id="Phobius"/>
    </source>
</evidence>
<organism evidence="10 11">
    <name type="scientific">Escherichia coli</name>
    <dbReference type="NCBI Taxonomy" id="562"/>
    <lineage>
        <taxon>Bacteria</taxon>
        <taxon>Pseudomonadati</taxon>
        <taxon>Pseudomonadota</taxon>
        <taxon>Gammaproteobacteria</taxon>
        <taxon>Enterobacterales</taxon>
        <taxon>Enterobacteriaceae</taxon>
        <taxon>Escherichia</taxon>
    </lineage>
</organism>
<keyword evidence="4" id="KW-0677">Repeat</keyword>
<dbReference type="CDD" id="cd16373">
    <property type="entry name" value="DMSOR_beta_like"/>
    <property type="match status" value="1"/>
</dbReference>
<dbReference type="PROSITE" id="PS51318">
    <property type="entry name" value="TAT"/>
    <property type="match status" value="1"/>
</dbReference>
<dbReference type="NCBIfam" id="TIGR02163">
    <property type="entry name" value="napH"/>
    <property type="match status" value="1"/>
</dbReference>
<dbReference type="Pfam" id="PF13237">
    <property type="entry name" value="Fer4_10"/>
    <property type="match status" value="1"/>
</dbReference>
<feature type="domain" description="4Fe-4S ferredoxin-type" evidence="9">
    <location>
        <begin position="177"/>
        <end position="206"/>
    </location>
</feature>
<dbReference type="GO" id="GO:0046872">
    <property type="term" value="F:metal ion binding"/>
    <property type="evidence" value="ECO:0007669"/>
    <property type="project" value="UniProtKB-KW"/>
</dbReference>
<dbReference type="Gene3D" id="3.30.70.20">
    <property type="match status" value="3"/>
</dbReference>
<feature type="transmembrane region" description="Helical" evidence="8">
    <location>
        <begin position="367"/>
        <end position="388"/>
    </location>
</feature>
<keyword evidence="3" id="KW-0479">Metal-binding</keyword>
<evidence type="ECO:0000256" key="5">
    <source>
        <dbReference type="ARBA" id="ARBA00022982"/>
    </source>
</evidence>
<name>A0A376VH61_ECOLX</name>
<accession>A0A376VH61</accession>
<dbReference type="InterPro" id="IPR011886">
    <property type="entry name" value="NapH_MauN"/>
</dbReference>
<evidence type="ECO:0000256" key="2">
    <source>
        <dbReference type="ARBA" id="ARBA00022485"/>
    </source>
</evidence>
<feature type="domain" description="4Fe-4S ferredoxin-type" evidence="9">
    <location>
        <begin position="89"/>
        <end position="121"/>
    </location>
</feature>
<feature type="domain" description="4Fe-4S ferredoxin-type" evidence="9">
    <location>
        <begin position="479"/>
        <end position="508"/>
    </location>
</feature>
<evidence type="ECO:0000259" key="9">
    <source>
        <dbReference type="PROSITE" id="PS51379"/>
    </source>
</evidence>
<reference evidence="10 11" key="1">
    <citation type="submission" date="2018-06" db="EMBL/GenBank/DDBJ databases">
        <authorList>
            <consortium name="Pathogen Informatics"/>
            <person name="Doyle S."/>
        </authorList>
    </citation>
    <scope>NUCLEOTIDE SEQUENCE [LARGE SCALE GENOMIC DNA]</scope>
    <source>
        <strain evidence="10 11">NCTC9077</strain>
    </source>
</reference>
<keyword evidence="8" id="KW-0812">Transmembrane</keyword>
<dbReference type="InterPro" id="IPR017896">
    <property type="entry name" value="4Fe4S_Fe-S-bd"/>
</dbReference>
<keyword evidence="7" id="KW-0411">Iron-sulfur</keyword>
<sequence length="515" mass="55930">MSRSAKPQNGRRRFLRDVVRTAGGLAAVGVALGLQQQTARASGVRLRPPGAINENAFASACVRCGQCVQACPYDTLKLATLASGLSAGTPYFVARDIPCEMCEDIPCAKVCPSGALDREIESIDDARMGLAVLVDQENCLNFQGLRCDVCYRECPKIDEAITLELERNTRTGKHARFLPTVHSDACTGCGKCEKSVRAGTTGNQGVTAVTGERGVRSPLPLRLAGGEQWQIVNVTPGARRWRKKAGGAVHRWLVLRRLCQFFVLGMFLSGPWFGVWILHGNYSSSLLFDTVPLTDPLMTLQSLASGHLPATVALTGAVIITVLYALAGKRLFCSWVCPLNPITDLANWLRRRFDLNQSATIPRHIRYVLLVVILLGSALTGTLIWEWINPVSLMGRSLVMGFGSGALLILALFLFDLLVVEHGWCGHICPVGALYGVLGSKGVITVAATDRQKCNRCMDCFHVCPEPHVLRAPVLDEQSPVQVTSRDCMTCGRCVDVCSEDVFTITTRWSSGAKS</sequence>
<evidence type="ECO:0000256" key="1">
    <source>
        <dbReference type="ARBA" id="ARBA00022448"/>
    </source>
</evidence>
<dbReference type="InterPro" id="IPR004494">
    <property type="entry name" value="MauM_NapG"/>
</dbReference>
<protein>
    <submittedName>
        <fullName evidence="10">Ferredoxin-type protein NapH</fullName>
    </submittedName>
</protein>
<keyword evidence="2" id="KW-0004">4Fe-4S</keyword>
<gene>
    <name evidence="10" type="primary">napH</name>
    <name evidence="10" type="ORF">NCTC9077_02140</name>
</gene>
<evidence type="ECO:0000256" key="3">
    <source>
        <dbReference type="ARBA" id="ARBA00022723"/>
    </source>
</evidence>
<dbReference type="Pfam" id="PF12801">
    <property type="entry name" value="Fer4_5"/>
    <property type="match status" value="2"/>
</dbReference>
<keyword evidence="6" id="KW-0408">Iron</keyword>
<feature type="domain" description="4Fe-4S ferredoxin-type" evidence="9">
    <location>
        <begin position="50"/>
        <end position="81"/>
    </location>
</feature>
<feature type="transmembrane region" description="Helical" evidence="8">
    <location>
        <begin position="261"/>
        <end position="282"/>
    </location>
</feature>
<evidence type="ECO:0000256" key="4">
    <source>
        <dbReference type="ARBA" id="ARBA00022737"/>
    </source>
</evidence>
<dbReference type="Pfam" id="PF12838">
    <property type="entry name" value="Fer4_7"/>
    <property type="match status" value="1"/>
</dbReference>
<evidence type="ECO:0000313" key="11">
    <source>
        <dbReference type="Proteomes" id="UP000254495"/>
    </source>
</evidence>
<dbReference type="PROSITE" id="PS00198">
    <property type="entry name" value="4FE4S_FER_1"/>
    <property type="match status" value="2"/>
</dbReference>
<keyword evidence="5" id="KW-0249">Electron transport</keyword>
<dbReference type="NCBIfam" id="TIGR00397">
    <property type="entry name" value="mauM_napG"/>
    <property type="match status" value="1"/>
</dbReference>
<dbReference type="PANTHER" id="PTHR30176">
    <property type="entry name" value="FERREDOXIN-TYPE PROTEIN NAPH"/>
    <property type="match status" value="1"/>
</dbReference>
<dbReference type="EMBL" id="UGCU01000001">
    <property type="protein sequence ID" value="STJ10469.1"/>
    <property type="molecule type" value="Genomic_DNA"/>
</dbReference>
<feature type="transmembrane region" description="Helical" evidence="8">
    <location>
        <begin position="400"/>
        <end position="420"/>
    </location>
</feature>
<dbReference type="FunFam" id="3.30.70.20:FF:000021">
    <property type="entry name" value="MauM/NapG family ferredoxin-type protein"/>
    <property type="match status" value="1"/>
</dbReference>
<evidence type="ECO:0000313" key="10">
    <source>
        <dbReference type="EMBL" id="STJ10469.1"/>
    </source>
</evidence>
<proteinExistence type="predicted"/>
<dbReference type="InterPro" id="IPR006311">
    <property type="entry name" value="TAT_signal"/>
</dbReference>
<dbReference type="NCBIfam" id="NF007012">
    <property type="entry name" value="PRK09476.1"/>
    <property type="match status" value="1"/>
</dbReference>
<dbReference type="PROSITE" id="PS51379">
    <property type="entry name" value="4FE4S_FER_2"/>
    <property type="match status" value="5"/>
</dbReference>
<evidence type="ECO:0000256" key="6">
    <source>
        <dbReference type="ARBA" id="ARBA00023004"/>
    </source>
</evidence>
<keyword evidence="1" id="KW-0813">Transport</keyword>
<feature type="transmembrane region" description="Helical" evidence="8">
    <location>
        <begin position="302"/>
        <end position="326"/>
    </location>
</feature>
<feature type="domain" description="4Fe-4S ferredoxin-type" evidence="9">
    <location>
        <begin position="445"/>
        <end position="475"/>
    </location>
</feature>
<dbReference type="NCBIfam" id="NF007013">
    <property type="entry name" value="PRK09477.1"/>
    <property type="match status" value="1"/>
</dbReference>
<dbReference type="GO" id="GO:0005886">
    <property type="term" value="C:plasma membrane"/>
    <property type="evidence" value="ECO:0007669"/>
    <property type="project" value="TreeGrafter"/>
</dbReference>
<dbReference type="SUPFAM" id="SSF54862">
    <property type="entry name" value="4Fe-4S ferredoxins"/>
    <property type="match status" value="2"/>
</dbReference>
<keyword evidence="8" id="KW-1133">Transmembrane helix</keyword>
<evidence type="ECO:0000256" key="7">
    <source>
        <dbReference type="ARBA" id="ARBA00023014"/>
    </source>
</evidence>